<dbReference type="InterPro" id="IPR056852">
    <property type="entry name" value="AK17A/B"/>
</dbReference>
<dbReference type="Pfam" id="PF25015">
    <property type="entry name" value="RBD_AKAP-17A"/>
    <property type="match status" value="1"/>
</dbReference>
<reference evidence="2 3" key="1">
    <citation type="journal article" date="2014" name="Science">
        <title>Plant genetics. Early allopolyploid evolution in the post-Neolithic Brassica napus oilseed genome.</title>
        <authorList>
            <person name="Chalhoub B."/>
            <person name="Denoeud F."/>
            <person name="Liu S."/>
            <person name="Parkin I.A."/>
            <person name="Tang H."/>
            <person name="Wang X."/>
            <person name="Chiquet J."/>
            <person name="Belcram H."/>
            <person name="Tong C."/>
            <person name="Samans B."/>
            <person name="Correa M."/>
            <person name="Da Silva C."/>
            <person name="Just J."/>
            <person name="Falentin C."/>
            <person name="Koh C.S."/>
            <person name="Le Clainche I."/>
            <person name="Bernard M."/>
            <person name="Bento P."/>
            <person name="Noel B."/>
            <person name="Labadie K."/>
            <person name="Alberti A."/>
            <person name="Charles M."/>
            <person name="Arnaud D."/>
            <person name="Guo H."/>
            <person name="Daviaud C."/>
            <person name="Alamery S."/>
            <person name="Jabbari K."/>
            <person name="Zhao M."/>
            <person name="Edger P.P."/>
            <person name="Chelaifa H."/>
            <person name="Tack D."/>
            <person name="Lassalle G."/>
            <person name="Mestiri I."/>
            <person name="Schnel N."/>
            <person name="Le Paslier M.C."/>
            <person name="Fan G."/>
            <person name="Renault V."/>
            <person name="Bayer P.E."/>
            <person name="Golicz A.A."/>
            <person name="Manoli S."/>
            <person name="Lee T.H."/>
            <person name="Thi V.H."/>
            <person name="Chalabi S."/>
            <person name="Hu Q."/>
            <person name="Fan C."/>
            <person name="Tollenaere R."/>
            <person name="Lu Y."/>
            <person name="Battail C."/>
            <person name="Shen J."/>
            <person name="Sidebottom C.H."/>
            <person name="Wang X."/>
            <person name="Canaguier A."/>
            <person name="Chauveau A."/>
            <person name="Berard A."/>
            <person name="Deniot G."/>
            <person name="Guan M."/>
            <person name="Liu Z."/>
            <person name="Sun F."/>
            <person name="Lim Y.P."/>
            <person name="Lyons E."/>
            <person name="Town C.D."/>
            <person name="Bancroft I."/>
            <person name="Wang X."/>
            <person name="Meng J."/>
            <person name="Ma J."/>
            <person name="Pires J.C."/>
            <person name="King G.J."/>
            <person name="Brunel D."/>
            <person name="Delourme R."/>
            <person name="Renard M."/>
            <person name="Aury J.M."/>
            <person name="Adams K.L."/>
            <person name="Batley J."/>
            <person name="Snowdon R.J."/>
            <person name="Tost J."/>
            <person name="Edwards D."/>
            <person name="Zhou Y."/>
            <person name="Hua W."/>
            <person name="Sharpe A.G."/>
            <person name="Paterson A.H."/>
            <person name="Guan C."/>
            <person name="Wincker P."/>
        </authorList>
    </citation>
    <scope>NUCLEOTIDE SEQUENCE [LARGE SCALE GENOMIC DNA]</scope>
    <source>
        <strain evidence="3">cv. Darmor-bzh</strain>
    </source>
</reference>
<dbReference type="EMBL" id="HG994365">
    <property type="protein sequence ID" value="CAF2075490.1"/>
    <property type="molecule type" value="Genomic_DNA"/>
</dbReference>
<reference evidence="2" key="2">
    <citation type="submission" date="2014-06" db="EMBL/GenBank/DDBJ databases">
        <authorList>
            <person name="Genoscope - CEA"/>
        </authorList>
    </citation>
    <scope>NUCLEOTIDE SEQUENCE</scope>
</reference>
<evidence type="ECO:0000313" key="2">
    <source>
        <dbReference type="EMBL" id="CDY45888.1"/>
    </source>
</evidence>
<evidence type="ECO:0000313" key="1">
    <source>
        <dbReference type="EMBL" id="CAF2075490.1"/>
    </source>
</evidence>
<dbReference type="Proteomes" id="UP001295469">
    <property type="component" value="Chromosome C01"/>
</dbReference>
<accession>A0A078I9Q7</accession>
<keyword evidence="3" id="KW-1185">Reference proteome</keyword>
<dbReference type="Proteomes" id="UP000028999">
    <property type="component" value="Unassembled WGS sequence"/>
</dbReference>
<dbReference type="OMA" id="NAQYEPV"/>
<dbReference type="Gramene" id="CDY45888">
    <property type="protein sequence ID" value="CDY45888"/>
    <property type="gene ID" value="GSBRNA2T00082866001"/>
</dbReference>
<dbReference type="STRING" id="3708.A0A078I9Q7"/>
<dbReference type="PANTHER" id="PTHR12484:SF4">
    <property type="entry name" value="A-KINASE ANCHOR PROTEIN 17A"/>
    <property type="match status" value="1"/>
</dbReference>
<reference evidence="1" key="3">
    <citation type="submission" date="2021-01" db="EMBL/GenBank/DDBJ databases">
        <authorList>
            <consortium name="Genoscope - CEA"/>
            <person name="William W."/>
        </authorList>
    </citation>
    <scope>NUCLEOTIDE SEQUENCE</scope>
</reference>
<dbReference type="PaxDb" id="3708-A0A078I9Q7"/>
<gene>
    <name evidence="2" type="primary">BnaC01g28240D</name>
    <name evidence="1" type="ORF">DARMORV10_C01P36350.1</name>
    <name evidence="2" type="ORF">GSBRNA2T00082866001</name>
</gene>
<name>A0A078I9Q7_BRANA</name>
<evidence type="ECO:0000313" key="3">
    <source>
        <dbReference type="Proteomes" id="UP000028999"/>
    </source>
</evidence>
<protein>
    <submittedName>
        <fullName evidence="1">(rape) hypothetical protein</fullName>
    </submittedName>
    <submittedName>
        <fullName evidence="2">BnaC01g28240D protein</fullName>
    </submittedName>
</protein>
<organism evidence="2 3">
    <name type="scientific">Brassica napus</name>
    <name type="common">Rape</name>
    <dbReference type="NCBI Taxonomy" id="3708"/>
    <lineage>
        <taxon>Eukaryota</taxon>
        <taxon>Viridiplantae</taxon>
        <taxon>Streptophyta</taxon>
        <taxon>Embryophyta</taxon>
        <taxon>Tracheophyta</taxon>
        <taxon>Spermatophyta</taxon>
        <taxon>Magnoliopsida</taxon>
        <taxon>eudicotyledons</taxon>
        <taxon>Gunneridae</taxon>
        <taxon>Pentapetalae</taxon>
        <taxon>rosids</taxon>
        <taxon>malvids</taxon>
        <taxon>Brassicales</taxon>
        <taxon>Brassicaceae</taxon>
        <taxon>Brassiceae</taxon>
        <taxon>Brassica</taxon>
    </lineage>
</organism>
<dbReference type="AlphaFoldDB" id="A0A078I9Q7"/>
<sequence>MRSLEELSPLETLEIENGLSLVSRVKLSLTIHPLVPSVSKPIDEWQLKRSLIDFLKNSTFPSVTISEEDIVVRRHRDLKKRKRDEPVAHGSLFIRDLGFLEGKKKKDDDAKVLEKKFIEWRKVLVEKMNGIEVNLEGVKYTLTVVLPVSDDFERLKKDWEEFYAFGHPREGRREADTMILRGVPSRWFAETRVSSKPSMLVAHTIFSTFGKIRNFNVAEDDNLGKDTDEHSGDLVSGLYCKIVVQFEKYNDFVNAMKAFCGRSMQKEGTRLKADYELTWDKVGFFRNSRRASDHRDDGYRNETAGYNTDDLRRKRFRYVCFMIIFL</sequence>
<dbReference type="PANTHER" id="PTHR12484">
    <property type="entry name" value="B-LYMPHOCYTE ANTIGEN-RELATED"/>
    <property type="match status" value="1"/>
</dbReference>
<proteinExistence type="predicted"/>
<dbReference type="EMBL" id="LK032640">
    <property type="protein sequence ID" value="CDY45888.1"/>
    <property type="molecule type" value="Genomic_DNA"/>
</dbReference>